<accession>A0A8X6HUU8</accession>
<comment type="caution">
    <text evidence="1">The sequence shown here is derived from an EMBL/GenBank/DDBJ whole genome shotgun (WGS) entry which is preliminary data.</text>
</comment>
<proteinExistence type="predicted"/>
<organism evidence="1 2">
    <name type="scientific">Trichonephila clavata</name>
    <name type="common">Joro spider</name>
    <name type="synonym">Nephila clavata</name>
    <dbReference type="NCBI Taxonomy" id="2740835"/>
    <lineage>
        <taxon>Eukaryota</taxon>
        <taxon>Metazoa</taxon>
        <taxon>Ecdysozoa</taxon>
        <taxon>Arthropoda</taxon>
        <taxon>Chelicerata</taxon>
        <taxon>Arachnida</taxon>
        <taxon>Araneae</taxon>
        <taxon>Araneomorphae</taxon>
        <taxon>Entelegynae</taxon>
        <taxon>Araneoidea</taxon>
        <taxon>Nephilidae</taxon>
        <taxon>Trichonephila</taxon>
    </lineage>
</organism>
<sequence length="97" mass="11319">MNDFNVKHRGLINEIHKLILRIFHTYVNHKGCFLTYVFRTVQVLDLLLIKMQRRRERSPATKNCAPQATAVCGCGERQPTQVQWQASAREILLRDRG</sequence>
<dbReference type="EMBL" id="BMAO01012484">
    <property type="protein sequence ID" value="GFQ81767.1"/>
    <property type="molecule type" value="Genomic_DNA"/>
</dbReference>
<gene>
    <name evidence="1" type="ORF">TNCT_651241</name>
</gene>
<name>A0A8X6HUU8_TRICU</name>
<dbReference type="AlphaFoldDB" id="A0A8X6HUU8"/>
<dbReference type="Proteomes" id="UP000887116">
    <property type="component" value="Unassembled WGS sequence"/>
</dbReference>
<keyword evidence="2" id="KW-1185">Reference proteome</keyword>
<evidence type="ECO:0000313" key="1">
    <source>
        <dbReference type="EMBL" id="GFQ81767.1"/>
    </source>
</evidence>
<evidence type="ECO:0000313" key="2">
    <source>
        <dbReference type="Proteomes" id="UP000887116"/>
    </source>
</evidence>
<protein>
    <submittedName>
        <fullName evidence="1">Uncharacterized protein</fullName>
    </submittedName>
</protein>
<reference evidence="1" key="1">
    <citation type="submission" date="2020-07" db="EMBL/GenBank/DDBJ databases">
        <title>Multicomponent nature underlies the extraordinary mechanical properties of spider dragline silk.</title>
        <authorList>
            <person name="Kono N."/>
            <person name="Nakamura H."/>
            <person name="Mori M."/>
            <person name="Yoshida Y."/>
            <person name="Ohtoshi R."/>
            <person name="Malay A.D."/>
            <person name="Moran D.A.P."/>
            <person name="Tomita M."/>
            <person name="Numata K."/>
            <person name="Arakawa K."/>
        </authorList>
    </citation>
    <scope>NUCLEOTIDE SEQUENCE</scope>
</reference>